<dbReference type="SMART" id="SM00642">
    <property type="entry name" value="Aamy"/>
    <property type="match status" value="1"/>
</dbReference>
<dbReference type="SUPFAM" id="SSF51445">
    <property type="entry name" value="(Trans)glycosidases"/>
    <property type="match status" value="1"/>
</dbReference>
<dbReference type="Gene3D" id="3.20.20.80">
    <property type="entry name" value="Glycosidases"/>
    <property type="match status" value="1"/>
</dbReference>
<dbReference type="Pfam" id="PF00128">
    <property type="entry name" value="Alpha-amylase"/>
    <property type="match status" value="1"/>
</dbReference>
<dbReference type="Gene3D" id="3.90.400.10">
    <property type="entry name" value="Oligo-1,6-glucosidase, Domain 2"/>
    <property type="match status" value="1"/>
</dbReference>
<keyword evidence="3" id="KW-0326">Glycosidase</keyword>
<dbReference type="InterPro" id="IPR006047">
    <property type="entry name" value="GH13_cat_dom"/>
</dbReference>
<dbReference type="InterPro" id="IPR017853">
    <property type="entry name" value="GH"/>
</dbReference>
<accession>A0A5B9DM17</accession>
<dbReference type="AlphaFoldDB" id="A0A5B9DM17"/>
<sequence length="549" mass="62512">MREWWRGGVIYQVYPRSFQDTNGDGIGDLPGVMRRLDHIASLGVDAIWLSPIFQSPQADMGYDVSDYIAVDRLFGTMEDFDALIDRAHALGLKVIIDQVLSHTSDQHPWFRESRLNRTNARADWFVWADPKKDGSPPNNWPSVFGGRAWEWNPSRGQYYFHNFLIEQPDLNFHNPKVQDAVLDVMRFWLERGVDGFRLDTVNYYFHDAQLRNNPPARRPEHLPYAVNPYDMQEHRYSKSQPENVEFMRKVRKLLDRYPNTTSVGEVGDSHKAVPLMAEYTSGGDKLHMCYSFEFLGNAFTAEHFRSRIEAFFKAGKDGWPCWSFSNHDVNRHMTRWAEHARSPAELGRQAVALLTSFRGSVCLYQGEELGLPEADILYEELTDPPGKRFWPEYKGRDGCRTPMPWDEGETPNGFTSGKPWLPVKPEHSALNVTGQNADEASLLNFYRRFLNWRKQHDALVDGDIAFFKTGEPVLAFRRKSADGDVVCVFNLSPEALTVTVEGASSDPDPISQNAELQGKRLSLGPNGFAYFVAGSGIEVTFKGKAARKG</sequence>
<dbReference type="EMBL" id="CP041690">
    <property type="protein sequence ID" value="QEE19478.1"/>
    <property type="molecule type" value="Genomic_DNA"/>
</dbReference>
<comment type="similarity">
    <text evidence="1">Belongs to the glycosyl hydrolase 13 family.</text>
</comment>
<gene>
    <name evidence="4" type="ORF">FNA67_04505</name>
</gene>
<evidence type="ECO:0000313" key="5">
    <source>
        <dbReference type="Proteomes" id="UP000321062"/>
    </source>
</evidence>
<dbReference type="InterPro" id="IPR045857">
    <property type="entry name" value="O16G_dom_2"/>
</dbReference>
<protein>
    <submittedName>
        <fullName evidence="4">Alpha-glucosidase</fullName>
    </submittedName>
</protein>
<evidence type="ECO:0000256" key="1">
    <source>
        <dbReference type="ARBA" id="ARBA00008061"/>
    </source>
</evidence>
<evidence type="ECO:0000313" key="4">
    <source>
        <dbReference type="EMBL" id="QEE19478.1"/>
    </source>
</evidence>
<dbReference type="SUPFAM" id="SSF51011">
    <property type="entry name" value="Glycosyl hydrolase domain"/>
    <property type="match status" value="1"/>
</dbReference>
<keyword evidence="5" id="KW-1185">Reference proteome</keyword>
<proteinExistence type="inferred from homology"/>
<dbReference type="RefSeq" id="WP_147655210.1">
    <property type="nucleotide sequence ID" value="NZ_BMFM01000001.1"/>
</dbReference>
<keyword evidence="2" id="KW-0378">Hydrolase</keyword>
<dbReference type="FunFam" id="3.90.400.10:FF:000002">
    <property type="entry name" value="Sucrose isomerase"/>
    <property type="match status" value="1"/>
</dbReference>
<dbReference type="CDD" id="cd11330">
    <property type="entry name" value="AmyAc_OligoGlu"/>
    <property type="match status" value="1"/>
</dbReference>
<evidence type="ECO:0000256" key="3">
    <source>
        <dbReference type="ARBA" id="ARBA00023295"/>
    </source>
</evidence>
<name>A0A5B9DM17_9HYPH</name>
<dbReference type="OrthoDB" id="9805159at2"/>
<dbReference type="GO" id="GO:0004556">
    <property type="term" value="F:alpha-amylase activity"/>
    <property type="evidence" value="ECO:0007669"/>
    <property type="project" value="TreeGrafter"/>
</dbReference>
<dbReference type="KEGG" id="yti:FNA67_04505"/>
<reference evidence="4 5" key="1">
    <citation type="journal article" date="2015" name="Int. J. Syst. Evol. Microbiol.">
        <title>Youhaiella tibetensis gen. nov., sp. nov., isolated from subsurface sediment.</title>
        <authorList>
            <person name="Wang Y.X."/>
            <person name="Huang F.Q."/>
            <person name="Nogi Y."/>
            <person name="Pang S.J."/>
            <person name="Wang P.K."/>
            <person name="Lv J."/>
        </authorList>
    </citation>
    <scope>NUCLEOTIDE SEQUENCE [LARGE SCALE GENOMIC DNA]</scope>
    <source>
        <strain evidence="5">fig4</strain>
    </source>
</reference>
<dbReference type="PANTHER" id="PTHR10357:SF179">
    <property type="entry name" value="NEUTRAL AND BASIC AMINO ACID TRANSPORT PROTEIN RBAT"/>
    <property type="match status" value="1"/>
</dbReference>
<organism evidence="4 5">
    <name type="scientific">Paradevosia tibetensis</name>
    <dbReference type="NCBI Taxonomy" id="1447062"/>
    <lineage>
        <taxon>Bacteria</taxon>
        <taxon>Pseudomonadati</taxon>
        <taxon>Pseudomonadota</taxon>
        <taxon>Alphaproteobacteria</taxon>
        <taxon>Hyphomicrobiales</taxon>
        <taxon>Devosiaceae</taxon>
        <taxon>Paradevosia</taxon>
    </lineage>
</organism>
<dbReference type="Gene3D" id="2.60.40.1180">
    <property type="entry name" value="Golgi alpha-mannosidase II"/>
    <property type="match status" value="1"/>
</dbReference>
<dbReference type="PANTHER" id="PTHR10357">
    <property type="entry name" value="ALPHA-AMYLASE FAMILY MEMBER"/>
    <property type="match status" value="1"/>
</dbReference>
<dbReference type="Proteomes" id="UP000321062">
    <property type="component" value="Chromosome"/>
</dbReference>
<evidence type="ECO:0000256" key="2">
    <source>
        <dbReference type="ARBA" id="ARBA00022801"/>
    </source>
</evidence>
<dbReference type="InterPro" id="IPR013780">
    <property type="entry name" value="Glyco_hydro_b"/>
</dbReference>
<dbReference type="GO" id="GO:0009313">
    <property type="term" value="P:oligosaccharide catabolic process"/>
    <property type="evidence" value="ECO:0007669"/>
    <property type="project" value="TreeGrafter"/>
</dbReference>